<feature type="chain" id="PRO_5045056256" evidence="1">
    <location>
        <begin position="29"/>
        <end position="53"/>
    </location>
</feature>
<comment type="caution">
    <text evidence="2">The sequence shown here is derived from an EMBL/GenBank/DDBJ whole genome shotgun (WGS) entry which is preliminary data.</text>
</comment>
<feature type="signal peptide" evidence="1">
    <location>
        <begin position="1"/>
        <end position="28"/>
    </location>
</feature>
<dbReference type="EMBL" id="JAVDVW010000001">
    <property type="protein sequence ID" value="MDR7099031.1"/>
    <property type="molecule type" value="Genomic_DNA"/>
</dbReference>
<evidence type="ECO:0000313" key="3">
    <source>
        <dbReference type="Proteomes" id="UP001267878"/>
    </source>
</evidence>
<name>A0ABU1VNH0_9GAMM</name>
<reference evidence="2 3" key="1">
    <citation type="submission" date="2023-07" db="EMBL/GenBank/DDBJ databases">
        <title>Sorghum-associated microbial communities from plants grown in Nebraska, USA.</title>
        <authorList>
            <person name="Schachtman D."/>
        </authorList>
    </citation>
    <scope>NUCLEOTIDE SEQUENCE [LARGE SCALE GENOMIC DNA]</scope>
    <source>
        <strain evidence="2 3">BE187</strain>
    </source>
</reference>
<dbReference type="RefSeq" id="WP_310053182.1">
    <property type="nucleotide sequence ID" value="NZ_JAVDVW010000001.1"/>
</dbReference>
<accession>A0ABU1VNH0</accession>
<evidence type="ECO:0000313" key="2">
    <source>
        <dbReference type="EMBL" id="MDR7099031.1"/>
    </source>
</evidence>
<evidence type="ECO:0000256" key="1">
    <source>
        <dbReference type="SAM" id="SignalP"/>
    </source>
</evidence>
<proteinExistence type="predicted"/>
<dbReference type="Proteomes" id="UP001267878">
    <property type="component" value="Unassembled WGS sequence"/>
</dbReference>
<protein>
    <submittedName>
        <fullName evidence="2">Uncharacterized protein</fullName>
    </submittedName>
</protein>
<gene>
    <name evidence="2" type="ORF">J2X04_001378</name>
</gene>
<sequence length="53" mass="5314">MNADRSRPALVLAIAIAALIAAALTAYAVTTTDTTEAGPQAVAIQPTGMSVPF</sequence>
<organism evidence="2 3">
    <name type="scientific">Agrilutibacter niabensis</name>
    <dbReference type="NCBI Taxonomy" id="380628"/>
    <lineage>
        <taxon>Bacteria</taxon>
        <taxon>Pseudomonadati</taxon>
        <taxon>Pseudomonadota</taxon>
        <taxon>Gammaproteobacteria</taxon>
        <taxon>Lysobacterales</taxon>
        <taxon>Lysobacteraceae</taxon>
        <taxon>Agrilutibacter</taxon>
    </lineage>
</organism>
<keyword evidence="1" id="KW-0732">Signal</keyword>
<keyword evidence="3" id="KW-1185">Reference proteome</keyword>